<evidence type="ECO:0000313" key="12">
    <source>
        <dbReference type="EMBL" id="MEO3990534.1"/>
    </source>
</evidence>
<dbReference type="EMBL" id="JAYMYY010000003">
    <property type="protein sequence ID" value="MEO3990534.1"/>
    <property type="molecule type" value="Genomic_DNA"/>
</dbReference>
<evidence type="ECO:0000259" key="11">
    <source>
        <dbReference type="PROSITE" id="PS51462"/>
    </source>
</evidence>
<dbReference type="InterPro" id="IPR056375">
    <property type="entry name" value="Idi_bact"/>
</dbReference>
<feature type="binding site" evidence="10">
    <location>
        <position position="87"/>
    </location>
    <ligand>
        <name>Mg(2+)</name>
        <dbReference type="ChEBI" id="CHEBI:18420"/>
    </ligand>
</feature>
<gene>
    <name evidence="10 12" type="primary">idi</name>
    <name evidence="12" type="ORF">VSR74_11995</name>
</gene>
<feature type="domain" description="Nudix hydrolase" evidence="11">
    <location>
        <begin position="30"/>
        <end position="164"/>
    </location>
</feature>
<name>A0ABV0HJA1_9ENTR</name>
<keyword evidence="8 10" id="KW-0414">Isoprene biosynthesis</keyword>
<feature type="binding site" evidence="10">
    <location>
        <position position="32"/>
    </location>
    <ligand>
        <name>Mn(2+)</name>
        <dbReference type="ChEBI" id="CHEBI:29035"/>
    </ligand>
</feature>
<dbReference type="EC" id="5.3.3.2" evidence="3 10"/>
<dbReference type="Pfam" id="PF00293">
    <property type="entry name" value="NUDIX"/>
    <property type="match status" value="1"/>
</dbReference>
<comment type="cofactor">
    <cofactor evidence="10">
        <name>Mg(2+)</name>
        <dbReference type="ChEBI" id="CHEBI:18420"/>
    </cofactor>
    <text evidence="10">Binds 1 Mg(2+) ion per subunit. The magnesium ion binds only when substrate is bound.</text>
</comment>
<dbReference type="PIRSF" id="PIRSF018427">
    <property type="entry name" value="Isopntndiph_ism"/>
    <property type="match status" value="1"/>
</dbReference>
<dbReference type="PANTHER" id="PTHR10885">
    <property type="entry name" value="ISOPENTENYL-DIPHOSPHATE DELTA-ISOMERASE"/>
    <property type="match status" value="1"/>
</dbReference>
<dbReference type="SUPFAM" id="SSF55811">
    <property type="entry name" value="Nudix"/>
    <property type="match status" value="1"/>
</dbReference>
<organism evidence="12 13">
    <name type="scientific">Pseudocitrobacter cyperus</name>
    <dbReference type="NCBI Taxonomy" id="3112843"/>
    <lineage>
        <taxon>Bacteria</taxon>
        <taxon>Pseudomonadati</taxon>
        <taxon>Pseudomonadota</taxon>
        <taxon>Gammaproteobacteria</taxon>
        <taxon>Enterobacterales</taxon>
        <taxon>Enterobacteriaceae</taxon>
        <taxon>Pseudocitrobacter</taxon>
    </lineage>
</organism>
<evidence type="ECO:0000256" key="4">
    <source>
        <dbReference type="ARBA" id="ARBA00022490"/>
    </source>
</evidence>
<keyword evidence="6 10" id="KW-0460">Magnesium</keyword>
<comment type="subunit">
    <text evidence="10">Homodimer.</text>
</comment>
<evidence type="ECO:0000256" key="8">
    <source>
        <dbReference type="ARBA" id="ARBA00023229"/>
    </source>
</evidence>
<comment type="similarity">
    <text evidence="2 10">Belongs to the IPP isomerase type 1 family.</text>
</comment>
<sequence>MRQEHVILLDELGNSIGTLEKYAAHTTTTPLHLAFSCWIFDNKGQILITRRSLSKKAWPGVWTNSVCGHPQLNESFEQAITRRCRFEVGAELTDITPVYPEFRYRETDASGIVENEVCPVYAARLTNTIVLNPDEVMDSHWVSLDALFQALAATPWAFSPWMVLQYGSQEARDKLMRFVPSPLPSP</sequence>
<feature type="binding site" evidence="10">
    <location>
        <position position="69"/>
    </location>
    <ligand>
        <name>Mn(2+)</name>
        <dbReference type="ChEBI" id="CHEBI:29035"/>
    </ligand>
</feature>
<feature type="binding site" evidence="10">
    <location>
        <position position="116"/>
    </location>
    <ligand>
        <name>Mn(2+)</name>
        <dbReference type="ChEBI" id="CHEBI:29035"/>
    </ligand>
</feature>
<accession>A0ABV0HJA1</accession>
<evidence type="ECO:0000256" key="10">
    <source>
        <dbReference type="HAMAP-Rule" id="MF_00202"/>
    </source>
</evidence>
<dbReference type="InterPro" id="IPR000086">
    <property type="entry name" value="NUDIX_hydrolase_dom"/>
</dbReference>
<reference evidence="12 13" key="1">
    <citation type="submission" date="2024-01" db="EMBL/GenBank/DDBJ databases">
        <title>Pseudocitrobacter sp. Endophytic strain Cyp-38L.</title>
        <authorList>
            <person name="Amer M.A."/>
            <person name="Hamed S.M."/>
        </authorList>
    </citation>
    <scope>NUCLEOTIDE SEQUENCE [LARGE SCALE GENOMIC DNA]</scope>
    <source>
        <strain evidence="12 13">Cyp38S</strain>
    </source>
</reference>
<feature type="binding site" evidence="10">
    <location>
        <position position="25"/>
    </location>
    <ligand>
        <name>Mn(2+)</name>
        <dbReference type="ChEBI" id="CHEBI:29035"/>
    </ligand>
</feature>
<evidence type="ECO:0000256" key="3">
    <source>
        <dbReference type="ARBA" id="ARBA00012057"/>
    </source>
</evidence>
<evidence type="ECO:0000256" key="6">
    <source>
        <dbReference type="ARBA" id="ARBA00022842"/>
    </source>
</evidence>
<comment type="subcellular location">
    <subcellularLocation>
        <location evidence="10">Cytoplasm</location>
    </subcellularLocation>
</comment>
<comment type="caution">
    <text evidence="12">The sequence shown here is derived from an EMBL/GenBank/DDBJ whole genome shotgun (WGS) entry which is preliminary data.</text>
</comment>
<keyword evidence="13" id="KW-1185">Reference proteome</keyword>
<evidence type="ECO:0000256" key="9">
    <source>
        <dbReference type="ARBA" id="ARBA00023235"/>
    </source>
</evidence>
<dbReference type="Proteomes" id="UP001444146">
    <property type="component" value="Unassembled WGS sequence"/>
</dbReference>
<evidence type="ECO:0000256" key="7">
    <source>
        <dbReference type="ARBA" id="ARBA00023211"/>
    </source>
</evidence>
<comment type="function">
    <text evidence="10">Catalyzes the 1,3-allylic rearrangement of the homoallylic substrate isopentenyl (IPP) to its highly electrophilic allylic isomer, dimethylallyl diphosphate (DMAPP).</text>
</comment>
<feature type="binding site" evidence="10">
    <location>
        <position position="114"/>
    </location>
    <ligand>
        <name>Mn(2+)</name>
        <dbReference type="ChEBI" id="CHEBI:29035"/>
    </ligand>
</feature>
<dbReference type="InterPro" id="IPR011876">
    <property type="entry name" value="IsopentenylPP_isomerase_typ1"/>
</dbReference>
<keyword evidence="7 10" id="KW-0464">Manganese</keyword>
<dbReference type="Gene3D" id="3.90.79.10">
    <property type="entry name" value="Nucleoside Triphosphate Pyrophosphohydrolase"/>
    <property type="match status" value="1"/>
</dbReference>
<keyword evidence="9 10" id="KW-0413">Isomerase</keyword>
<comment type="catalytic activity">
    <reaction evidence="10">
        <text>isopentenyl diphosphate = dimethylallyl diphosphate</text>
        <dbReference type="Rhea" id="RHEA:23284"/>
        <dbReference type="ChEBI" id="CHEBI:57623"/>
        <dbReference type="ChEBI" id="CHEBI:128769"/>
        <dbReference type="EC" id="5.3.3.2"/>
    </reaction>
</comment>
<feature type="active site" evidence="10">
    <location>
        <position position="67"/>
    </location>
</feature>
<dbReference type="NCBIfam" id="TIGR02150">
    <property type="entry name" value="IPP_isom_1"/>
    <property type="match status" value="1"/>
</dbReference>
<evidence type="ECO:0000256" key="1">
    <source>
        <dbReference type="ARBA" id="ARBA00004826"/>
    </source>
</evidence>
<evidence type="ECO:0000313" key="13">
    <source>
        <dbReference type="Proteomes" id="UP001444146"/>
    </source>
</evidence>
<dbReference type="CDD" id="cd02885">
    <property type="entry name" value="NUDIX_IPP_Isomerase"/>
    <property type="match status" value="1"/>
</dbReference>
<dbReference type="NCBIfam" id="NF002995">
    <property type="entry name" value="PRK03759.1"/>
    <property type="match status" value="1"/>
</dbReference>
<dbReference type="PANTHER" id="PTHR10885:SF0">
    <property type="entry name" value="ISOPENTENYL-DIPHOSPHATE DELTA-ISOMERASE"/>
    <property type="match status" value="1"/>
</dbReference>
<feature type="active site" evidence="10">
    <location>
        <position position="116"/>
    </location>
</feature>
<dbReference type="RefSeq" id="WP_347794948.1">
    <property type="nucleotide sequence ID" value="NZ_JAYMYY010000003.1"/>
</dbReference>
<keyword evidence="5 10" id="KW-0479">Metal-binding</keyword>
<comment type="pathway">
    <text evidence="1 10">Isoprenoid biosynthesis; dimethylallyl diphosphate biosynthesis; dimethylallyl diphosphate from isopentenyl diphosphate: step 1/1.</text>
</comment>
<keyword evidence="4 10" id="KW-0963">Cytoplasm</keyword>
<evidence type="ECO:0000256" key="2">
    <source>
        <dbReference type="ARBA" id="ARBA00007579"/>
    </source>
</evidence>
<dbReference type="GO" id="GO:0004452">
    <property type="term" value="F:isopentenyl-diphosphate delta-isomerase activity"/>
    <property type="evidence" value="ECO:0007669"/>
    <property type="project" value="UniProtKB-EC"/>
</dbReference>
<dbReference type="HAMAP" id="MF_00202">
    <property type="entry name" value="Idi"/>
    <property type="match status" value="1"/>
</dbReference>
<dbReference type="InterPro" id="IPR015797">
    <property type="entry name" value="NUDIX_hydrolase-like_dom_sf"/>
</dbReference>
<protein>
    <recommendedName>
        <fullName evidence="3 10">Isopentenyl-diphosphate Delta-isomerase</fullName>
        <shortName evidence="10">IPP isomerase</shortName>
        <ecNumber evidence="3 10">5.3.3.2</ecNumber>
    </recommendedName>
    <alternativeName>
        <fullName evidence="10">IPP:DMAPP isomerase</fullName>
    </alternativeName>
    <alternativeName>
        <fullName evidence="10">Isopentenyl pyrophosphate isomerase</fullName>
    </alternativeName>
</protein>
<evidence type="ECO:0000256" key="5">
    <source>
        <dbReference type="ARBA" id="ARBA00022723"/>
    </source>
</evidence>
<proteinExistence type="inferred from homology"/>
<dbReference type="PROSITE" id="PS51462">
    <property type="entry name" value="NUDIX"/>
    <property type="match status" value="1"/>
</dbReference>
<comment type="cofactor">
    <cofactor evidence="10">
        <name>Mn(2+)</name>
        <dbReference type="ChEBI" id="CHEBI:29035"/>
    </cofactor>
    <text evidence="10">Binds 1 Mn(2+) ion per subunit.</text>
</comment>